<dbReference type="GO" id="GO:0003735">
    <property type="term" value="F:structural constituent of ribosome"/>
    <property type="evidence" value="ECO:0007669"/>
    <property type="project" value="InterPro"/>
</dbReference>
<protein>
    <submittedName>
        <fullName evidence="7">Ribosomal protein L2</fullName>
    </submittedName>
</protein>
<name>D2EEG5_PARA4</name>
<gene>
    <name evidence="7" type="ORF">BJBARM4_0105</name>
</gene>
<dbReference type="AlphaFoldDB" id="D2EEG5"/>
<dbReference type="PANTHER" id="PTHR13691">
    <property type="entry name" value="RIBOSOMAL PROTEIN L2"/>
    <property type="match status" value="1"/>
</dbReference>
<dbReference type="SUPFAM" id="SSF50249">
    <property type="entry name" value="Nucleic acid-binding proteins"/>
    <property type="match status" value="1"/>
</dbReference>
<reference evidence="7 8" key="1">
    <citation type="journal article" date="2010" name="Proc. Natl. Acad. Sci. U.S.A.">
        <title>Enigmatic, ultrasmall, uncultivated Archaea.</title>
        <authorList>
            <person name="Baker B.J."/>
            <person name="Comolli L.R."/>
            <person name="Dick G.J."/>
            <person name="Hauser L.J."/>
            <person name="Hyatt D."/>
            <person name="Dill B.D."/>
            <person name="Land M.L."/>
            <person name="Verberkmoes N.C."/>
            <person name="Hettich R.L."/>
            <person name="Banfield J.F."/>
        </authorList>
    </citation>
    <scope>NUCLEOTIDE SEQUENCE [LARGE SCALE GENOMIC DNA]</scope>
</reference>
<evidence type="ECO:0000256" key="4">
    <source>
        <dbReference type="SAM" id="MobiDB-lite"/>
    </source>
</evidence>
<accession>D2EEG5</accession>
<dbReference type="InterPro" id="IPR002171">
    <property type="entry name" value="Ribosomal_uL2"/>
</dbReference>
<dbReference type="Pfam" id="PF03947">
    <property type="entry name" value="Ribosomal_L2_C"/>
    <property type="match status" value="1"/>
</dbReference>
<dbReference type="Gene3D" id="4.10.950.10">
    <property type="entry name" value="Ribosomal protein L2, domain 3"/>
    <property type="match status" value="1"/>
</dbReference>
<comment type="similarity">
    <text evidence="1">Belongs to the universal ribosomal protein uL2 family.</text>
</comment>
<evidence type="ECO:0000256" key="3">
    <source>
        <dbReference type="ARBA" id="ARBA00023274"/>
    </source>
</evidence>
<dbReference type="InterPro" id="IPR012340">
    <property type="entry name" value="NA-bd_OB-fold"/>
</dbReference>
<dbReference type="GO" id="GO:0022625">
    <property type="term" value="C:cytosolic large ribosomal subunit"/>
    <property type="evidence" value="ECO:0007669"/>
    <property type="project" value="TreeGrafter"/>
</dbReference>
<dbReference type="GO" id="GO:0003723">
    <property type="term" value="F:RNA binding"/>
    <property type="evidence" value="ECO:0007669"/>
    <property type="project" value="TreeGrafter"/>
</dbReference>
<evidence type="ECO:0000313" key="7">
    <source>
        <dbReference type="EMBL" id="EEZ93183.1"/>
    </source>
</evidence>
<feature type="domain" description="Large ribosomal subunit protein uL2 C-terminal" evidence="5">
    <location>
        <begin position="85"/>
        <end position="218"/>
    </location>
</feature>
<dbReference type="InterPro" id="IPR014726">
    <property type="entry name" value="Ribosomal_uL2_dom3"/>
</dbReference>
<sequence length="233" mass="25596">MKVPRSRRRGKSRVFRVNDFKAIGKVKLPNSSEPMNARVIKLIHDPYRTAPLMQLKFENGSTSFLPAFVGAYEGMIITYMKGDSIKEGSVLRLGDMPTGTNVYNVELKAGDGGKLIRSGGNSARIMENNGNEVALSLSSGKILRLKQDCRAVVGKIANAGRKEKPFYKAGNKYHLIKARSKYWPMNAAVAMNAYEHKFGGKRRSTQHKSKSSARNSPPGAKVGAIAPKRTGVR</sequence>
<organism evidence="7 8">
    <name type="scientific">Candidatus Parvarchaeum acidiphilum ARMAN-4</name>
    <dbReference type="NCBI Taxonomy" id="662760"/>
    <lineage>
        <taxon>Archaea</taxon>
        <taxon>Candidatus Parvarchaeota</taxon>
        <taxon>Candidatus Parvarchaeum</taxon>
    </lineage>
</organism>
<dbReference type="Pfam" id="PF00181">
    <property type="entry name" value="Ribosomal_L2_N"/>
    <property type="match status" value="1"/>
</dbReference>
<keyword evidence="3" id="KW-0687">Ribonucleoprotein</keyword>
<dbReference type="PIRSF" id="PIRSF002158">
    <property type="entry name" value="Ribosomal_L2"/>
    <property type="match status" value="1"/>
</dbReference>
<keyword evidence="2 7" id="KW-0689">Ribosomal protein</keyword>
<dbReference type="Proteomes" id="UP000009375">
    <property type="component" value="Unassembled WGS sequence"/>
</dbReference>
<dbReference type="SMART" id="SM01383">
    <property type="entry name" value="Ribosomal_L2"/>
    <property type="match status" value="1"/>
</dbReference>
<evidence type="ECO:0000256" key="1">
    <source>
        <dbReference type="ARBA" id="ARBA00005636"/>
    </source>
</evidence>
<dbReference type="Gene3D" id="2.40.50.140">
    <property type="entry name" value="Nucleic acid-binding proteins"/>
    <property type="match status" value="1"/>
</dbReference>
<feature type="compositionally biased region" description="Basic residues" evidence="4">
    <location>
        <begin position="199"/>
        <end position="211"/>
    </location>
</feature>
<dbReference type="InterPro" id="IPR008991">
    <property type="entry name" value="Translation_prot_SH3-like_sf"/>
</dbReference>
<proteinExistence type="inferred from homology"/>
<dbReference type="SMART" id="SM01382">
    <property type="entry name" value="Ribosomal_L2_C"/>
    <property type="match status" value="1"/>
</dbReference>
<feature type="region of interest" description="Disordered" evidence="4">
    <location>
        <begin position="198"/>
        <end position="233"/>
    </location>
</feature>
<evidence type="ECO:0000259" key="5">
    <source>
        <dbReference type="SMART" id="SM01382"/>
    </source>
</evidence>
<feature type="domain" description="Large ribosomal subunit protein uL2 RNA-binding" evidence="6">
    <location>
        <begin position="10"/>
        <end position="79"/>
    </location>
</feature>
<dbReference type="Gene3D" id="2.30.30.30">
    <property type="match status" value="1"/>
</dbReference>
<dbReference type="InterPro" id="IPR022669">
    <property type="entry name" value="Ribosomal_uL2_C"/>
</dbReference>
<dbReference type="EMBL" id="GG730040">
    <property type="protein sequence ID" value="EEZ93183.1"/>
    <property type="molecule type" value="Genomic_DNA"/>
</dbReference>
<evidence type="ECO:0000313" key="8">
    <source>
        <dbReference type="Proteomes" id="UP000009375"/>
    </source>
</evidence>
<evidence type="ECO:0000256" key="2">
    <source>
        <dbReference type="ARBA" id="ARBA00022980"/>
    </source>
</evidence>
<dbReference type="InterPro" id="IPR014722">
    <property type="entry name" value="Rib_uL2_dom2"/>
</dbReference>
<dbReference type="PANTHER" id="PTHR13691:SF16">
    <property type="entry name" value="LARGE RIBOSOMAL SUBUNIT PROTEIN UL2"/>
    <property type="match status" value="1"/>
</dbReference>
<evidence type="ECO:0000259" key="6">
    <source>
        <dbReference type="SMART" id="SM01383"/>
    </source>
</evidence>
<dbReference type="SUPFAM" id="SSF50104">
    <property type="entry name" value="Translation proteins SH3-like domain"/>
    <property type="match status" value="1"/>
</dbReference>
<dbReference type="InterPro" id="IPR022666">
    <property type="entry name" value="Ribosomal_uL2_RNA-bd_dom"/>
</dbReference>
<dbReference type="GO" id="GO:0002181">
    <property type="term" value="P:cytoplasmic translation"/>
    <property type="evidence" value="ECO:0007669"/>
    <property type="project" value="TreeGrafter"/>
</dbReference>